<evidence type="ECO:0000256" key="1">
    <source>
        <dbReference type="SAM" id="Phobius"/>
    </source>
</evidence>
<organism evidence="2">
    <name type="scientific">hydrothermal vent metagenome</name>
    <dbReference type="NCBI Taxonomy" id="652676"/>
    <lineage>
        <taxon>unclassified sequences</taxon>
        <taxon>metagenomes</taxon>
        <taxon>ecological metagenomes</taxon>
    </lineage>
</organism>
<dbReference type="EMBL" id="UOEO01000157">
    <property type="protein sequence ID" value="VAW21096.1"/>
    <property type="molecule type" value="Genomic_DNA"/>
</dbReference>
<feature type="transmembrane region" description="Helical" evidence="1">
    <location>
        <begin position="7"/>
        <end position="25"/>
    </location>
</feature>
<accession>A0A3B0UNA4</accession>
<dbReference type="AlphaFoldDB" id="A0A3B0UNA4"/>
<keyword evidence="1" id="KW-0812">Transmembrane</keyword>
<gene>
    <name evidence="2" type="ORF">MNBD_ALPHA12-1420</name>
</gene>
<keyword evidence="1" id="KW-0472">Membrane</keyword>
<protein>
    <submittedName>
        <fullName evidence="2">Uncharacterized protein</fullName>
    </submittedName>
</protein>
<name>A0A3B0UNA4_9ZZZZ</name>
<reference evidence="2" key="1">
    <citation type="submission" date="2018-06" db="EMBL/GenBank/DDBJ databases">
        <authorList>
            <person name="Zhirakovskaya E."/>
        </authorList>
    </citation>
    <scope>NUCLEOTIDE SEQUENCE</scope>
</reference>
<keyword evidence="1" id="KW-1133">Transmembrane helix</keyword>
<proteinExistence type="predicted"/>
<sequence>MIDMRFLLRLAGTWMLGMALVLLIMDGTKSMAANALLITSLGDNWAMLDAASLDGFEQLIATSPVKFIWGPLVQPVLSWPGWAVLGFAGIVLAFLGRSKKDRLNNYTRI</sequence>
<feature type="transmembrane region" description="Helical" evidence="1">
    <location>
        <begin position="76"/>
        <end position="95"/>
    </location>
</feature>
<evidence type="ECO:0000313" key="2">
    <source>
        <dbReference type="EMBL" id="VAW21096.1"/>
    </source>
</evidence>